<protein>
    <submittedName>
        <fullName evidence="1">Uncharacterized protein</fullName>
    </submittedName>
</protein>
<evidence type="ECO:0000313" key="2">
    <source>
        <dbReference type="Proteomes" id="UP001159363"/>
    </source>
</evidence>
<dbReference type="Proteomes" id="UP001159363">
    <property type="component" value="Chromosome 12"/>
</dbReference>
<evidence type="ECO:0000313" key="1">
    <source>
        <dbReference type="EMBL" id="KAJ8870021.1"/>
    </source>
</evidence>
<name>A0ABQ9GCA4_9NEOP</name>
<dbReference type="EMBL" id="JARBHB010000013">
    <property type="protein sequence ID" value="KAJ8870021.1"/>
    <property type="molecule type" value="Genomic_DNA"/>
</dbReference>
<accession>A0ABQ9GCA4</accession>
<reference evidence="1 2" key="1">
    <citation type="submission" date="2023-02" db="EMBL/GenBank/DDBJ databases">
        <title>LHISI_Scaffold_Assembly.</title>
        <authorList>
            <person name="Stuart O.P."/>
            <person name="Cleave R."/>
            <person name="Magrath M.J.L."/>
            <person name="Mikheyev A.S."/>
        </authorList>
    </citation>
    <scope>NUCLEOTIDE SEQUENCE [LARGE SCALE GENOMIC DNA]</scope>
    <source>
        <strain evidence="1">Daus_M_001</strain>
        <tissue evidence="1">Leg muscle</tissue>
    </source>
</reference>
<organism evidence="1 2">
    <name type="scientific">Dryococelus australis</name>
    <dbReference type="NCBI Taxonomy" id="614101"/>
    <lineage>
        <taxon>Eukaryota</taxon>
        <taxon>Metazoa</taxon>
        <taxon>Ecdysozoa</taxon>
        <taxon>Arthropoda</taxon>
        <taxon>Hexapoda</taxon>
        <taxon>Insecta</taxon>
        <taxon>Pterygota</taxon>
        <taxon>Neoptera</taxon>
        <taxon>Polyneoptera</taxon>
        <taxon>Phasmatodea</taxon>
        <taxon>Verophasmatodea</taxon>
        <taxon>Anareolatae</taxon>
        <taxon>Phasmatidae</taxon>
        <taxon>Eurycanthinae</taxon>
        <taxon>Dryococelus</taxon>
    </lineage>
</organism>
<keyword evidence="2" id="KW-1185">Reference proteome</keyword>
<sequence length="207" mass="22207">MFSGCTIFVHIRDRSGVVVRLLASHLGKPGSIPGGVTPAHADVVADDAAGRRVTTGIPPPQPCIPALLHAHLASPSSALKTSMLYQNMNVKLRKLVFRVLCVPETTSESKSENGTDFAELIRPTNPPYPTSLPLLPPSISVESLAKLLPPALCLSCPFFTSCFCNLRATSGLEGSFRRFVAAPTRQEQTEVRIPSTTRETRLSTTTG</sequence>
<comment type="caution">
    <text evidence="1">The sequence shown here is derived from an EMBL/GenBank/DDBJ whole genome shotgun (WGS) entry which is preliminary data.</text>
</comment>
<gene>
    <name evidence="1" type="ORF">PR048_029032</name>
</gene>
<proteinExistence type="predicted"/>